<keyword evidence="1" id="KW-0521">NADP</keyword>
<keyword evidence="3" id="KW-1185">Reference proteome</keyword>
<keyword evidence="1" id="KW-0545">Nucleotide biosynthesis</keyword>
<dbReference type="PANTHER" id="PTHR34934:SF1">
    <property type="entry name" value="FLAVIN-DEPENDENT THYMIDYLATE SYNTHASE"/>
    <property type="match status" value="1"/>
</dbReference>
<dbReference type="GO" id="GO:0004799">
    <property type="term" value="F:thymidylate synthase activity"/>
    <property type="evidence" value="ECO:0007669"/>
    <property type="project" value="TreeGrafter"/>
</dbReference>
<dbReference type="PANTHER" id="PTHR34934">
    <property type="entry name" value="FLAVIN-DEPENDENT THYMIDYLATE SYNTHASE"/>
    <property type="match status" value="1"/>
</dbReference>
<feature type="binding site" evidence="1">
    <location>
        <begin position="87"/>
        <end position="90"/>
    </location>
    <ligand>
        <name>dUMP</name>
        <dbReference type="ChEBI" id="CHEBI:246422"/>
        <note>ligand shared between dimeric partners</note>
    </ligand>
</feature>
<feature type="active site" description="Involved in ionization of N3 of dUMP, leading to its activation" evidence="1">
    <location>
        <position position="197"/>
    </location>
</feature>
<dbReference type="EMBL" id="QWLB01000013">
    <property type="protein sequence ID" value="RIH92812.1"/>
    <property type="molecule type" value="Genomic_DNA"/>
</dbReference>
<evidence type="ECO:0000313" key="2">
    <source>
        <dbReference type="EMBL" id="RIH92812.1"/>
    </source>
</evidence>
<dbReference type="GO" id="GO:0050660">
    <property type="term" value="F:flavin adenine dinucleotide binding"/>
    <property type="evidence" value="ECO:0007669"/>
    <property type="project" value="UniProtKB-UniRule"/>
</dbReference>
<dbReference type="Pfam" id="PF02511">
    <property type="entry name" value="Thy1"/>
    <property type="match status" value="1"/>
</dbReference>
<evidence type="ECO:0000256" key="1">
    <source>
        <dbReference type="HAMAP-Rule" id="MF_01408"/>
    </source>
</evidence>
<comment type="catalytic activity">
    <reaction evidence="1">
        <text>dUMP + (6R)-5,10-methylene-5,6,7,8-tetrahydrofolate + NADPH + H(+) = dTMP + (6S)-5,6,7,8-tetrahydrofolate + NADP(+)</text>
        <dbReference type="Rhea" id="RHEA:29043"/>
        <dbReference type="ChEBI" id="CHEBI:15378"/>
        <dbReference type="ChEBI" id="CHEBI:15636"/>
        <dbReference type="ChEBI" id="CHEBI:57453"/>
        <dbReference type="ChEBI" id="CHEBI:57783"/>
        <dbReference type="ChEBI" id="CHEBI:58349"/>
        <dbReference type="ChEBI" id="CHEBI:63528"/>
        <dbReference type="ChEBI" id="CHEBI:246422"/>
        <dbReference type="EC" id="2.1.1.148"/>
    </reaction>
</comment>
<feature type="binding site" evidence="1">
    <location>
        <begin position="90"/>
        <end position="92"/>
    </location>
    <ligand>
        <name>FAD</name>
        <dbReference type="ChEBI" id="CHEBI:57692"/>
        <note>ligand shared between neighboring subunits</note>
    </ligand>
</feature>
<comment type="cofactor">
    <cofactor evidence="1">
        <name>FAD</name>
        <dbReference type="ChEBI" id="CHEBI:57692"/>
    </cofactor>
    <text evidence="1">Binds 4 FAD per tetramer. Each FAD binding site is formed by three monomers.</text>
</comment>
<dbReference type="EC" id="2.1.1.148" evidence="1"/>
<dbReference type="HAMAP" id="MF_01408">
    <property type="entry name" value="ThyX"/>
    <property type="match status" value="1"/>
</dbReference>
<dbReference type="UniPathway" id="UPA00575"/>
<sequence>MQAMETLAHLLGSSQPVLDKGFVRLIDVMGDDTRIVQAARVSYGEGTKTVREDAALIDYLMRHRHTSPFEMVEFTFHIKAPILVIRQWFRHRTASVNEISARYSVMKDEFFLPSPAELRAQSNKNKQVGEGGLPEEAAHQAHTRIAESQQRAYQEYQALLELGVARELAREVLPVGLYSEFYWKQNLHNLLHFLRLRLDWHAQAEIRAYAEAVAHFVRQAVPLAWTSFEEHVLGGTQLSRSELEALRPLLDQDKVRLALKNAGLSTSRIQEALDKLFPQG</sequence>
<dbReference type="AlphaFoldDB" id="A0A399FCR0"/>
<keyword evidence="1 2" id="KW-0808">Transferase</keyword>
<dbReference type="GO" id="GO:0070402">
    <property type="term" value="F:NADPH binding"/>
    <property type="evidence" value="ECO:0007669"/>
    <property type="project" value="TreeGrafter"/>
</dbReference>
<accession>A0A399FCR0</accession>
<dbReference type="InterPro" id="IPR003669">
    <property type="entry name" value="Thymidylate_synthase_ThyX"/>
</dbReference>
<comment type="pathway">
    <text evidence="1">Pyrimidine metabolism; dTTP biosynthesis.</text>
</comment>
<feature type="binding site" description="in other chain" evidence="1">
    <location>
        <position position="170"/>
    </location>
    <ligand>
        <name>dUMP</name>
        <dbReference type="ChEBI" id="CHEBI:246422"/>
        <note>ligand shared between dimeric partners</note>
    </ligand>
</feature>
<comment type="function">
    <text evidence="1">Catalyzes the reductive methylation of 2'-deoxyuridine-5'-monophosphate (dUMP) to 2'-deoxythymidine-5'-monophosphate (dTMP) while utilizing 5,10-methylenetetrahydrofolate (mTHF) as the methyl donor, and NADPH and FADH(2) as the reductant.</text>
</comment>
<feature type="binding site" evidence="1">
    <location>
        <position position="197"/>
    </location>
    <ligand>
        <name>dUMP</name>
        <dbReference type="ChEBI" id="CHEBI:246422"/>
        <note>ligand shared between dimeric partners</note>
    </ligand>
</feature>
<feature type="binding site" evidence="1">
    <location>
        <begin position="186"/>
        <end position="188"/>
    </location>
    <ligand>
        <name>FAD</name>
        <dbReference type="ChEBI" id="CHEBI:57692"/>
        <note>ligand shared between neighboring subunits</note>
    </ligand>
</feature>
<keyword evidence="1 2" id="KW-0489">Methyltransferase</keyword>
<dbReference type="NCBIfam" id="TIGR02170">
    <property type="entry name" value="thyX"/>
    <property type="match status" value="1"/>
</dbReference>
<dbReference type="CDD" id="cd20175">
    <property type="entry name" value="ThyX"/>
    <property type="match status" value="1"/>
</dbReference>
<comment type="similarity">
    <text evidence="1">Belongs to the thymidylate synthase ThyX family.</text>
</comment>
<reference evidence="2 3" key="1">
    <citation type="submission" date="2018-08" db="EMBL/GenBank/DDBJ databases">
        <title>Meiothermus granaticius genome AF-68 sequencing project.</title>
        <authorList>
            <person name="Da Costa M.S."/>
            <person name="Albuquerque L."/>
            <person name="Raposo P."/>
            <person name="Froufe H.J.C."/>
            <person name="Barroso C.S."/>
            <person name="Egas C."/>
        </authorList>
    </citation>
    <scope>NUCLEOTIDE SEQUENCE [LARGE SCALE GENOMIC DNA]</scope>
    <source>
        <strain evidence="2 3">AF-68</strain>
    </source>
</reference>
<comment type="caution">
    <text evidence="2">The sequence shown here is derived from an EMBL/GenBank/DDBJ whole genome shotgun (WGS) entry which is preliminary data.</text>
</comment>
<dbReference type="GO" id="GO:0006235">
    <property type="term" value="P:dTTP biosynthetic process"/>
    <property type="evidence" value="ECO:0007669"/>
    <property type="project" value="UniProtKB-UniRule"/>
</dbReference>
<feature type="binding site" evidence="1">
    <location>
        <position position="192"/>
    </location>
    <ligand>
        <name>FAD</name>
        <dbReference type="ChEBI" id="CHEBI:57692"/>
        <note>ligand shared between neighboring subunits</note>
    </ligand>
</feature>
<keyword evidence="1" id="KW-0274">FAD</keyword>
<evidence type="ECO:0000313" key="3">
    <source>
        <dbReference type="Proteomes" id="UP000266178"/>
    </source>
</evidence>
<dbReference type="GO" id="GO:0050797">
    <property type="term" value="F:thymidylate synthase (FAD) activity"/>
    <property type="evidence" value="ECO:0007669"/>
    <property type="project" value="UniProtKB-UniRule"/>
</dbReference>
<feature type="binding site" evidence="1">
    <location>
        <position position="67"/>
    </location>
    <ligand>
        <name>FAD</name>
        <dbReference type="ChEBI" id="CHEBI:57692"/>
        <note>ligand shared between neighboring subunits</note>
    </ligand>
</feature>
<feature type="binding site" description="in other chain" evidence="1">
    <location>
        <begin position="98"/>
        <end position="102"/>
    </location>
    <ligand>
        <name>dUMP</name>
        <dbReference type="ChEBI" id="CHEBI:246422"/>
        <note>ligand shared between dimeric partners</note>
    </ligand>
</feature>
<dbReference type="PROSITE" id="PS51331">
    <property type="entry name" value="THYX"/>
    <property type="match status" value="1"/>
</dbReference>
<dbReference type="GO" id="GO:0006231">
    <property type="term" value="P:dTMP biosynthetic process"/>
    <property type="evidence" value="ECO:0007669"/>
    <property type="project" value="UniProtKB-UniRule"/>
</dbReference>
<keyword evidence="1" id="KW-0285">Flavoprotein</keyword>
<comment type="subunit">
    <text evidence="1">Homotetramer.</text>
</comment>
<proteinExistence type="inferred from homology"/>
<feature type="binding site" evidence="1">
    <location>
        <position position="98"/>
    </location>
    <ligand>
        <name>FAD</name>
        <dbReference type="ChEBI" id="CHEBI:57692"/>
        <note>ligand shared between neighboring subunits</note>
    </ligand>
</feature>
<dbReference type="Gene3D" id="3.30.1360.170">
    <property type="match status" value="1"/>
</dbReference>
<organism evidence="2 3">
    <name type="scientific">Meiothermus granaticius NBRC 107808</name>
    <dbReference type="NCBI Taxonomy" id="1227551"/>
    <lineage>
        <taxon>Bacteria</taxon>
        <taxon>Thermotogati</taxon>
        <taxon>Deinococcota</taxon>
        <taxon>Deinococci</taxon>
        <taxon>Thermales</taxon>
        <taxon>Thermaceae</taxon>
        <taxon>Meiothermus</taxon>
    </lineage>
</organism>
<dbReference type="SUPFAM" id="SSF69796">
    <property type="entry name" value="Thymidylate synthase-complementing protein Thy1"/>
    <property type="match status" value="1"/>
</dbReference>
<dbReference type="Proteomes" id="UP000266178">
    <property type="component" value="Unassembled WGS sequence"/>
</dbReference>
<dbReference type="InterPro" id="IPR036098">
    <property type="entry name" value="Thymidylate_synthase_ThyX_sf"/>
</dbReference>
<gene>
    <name evidence="1 2" type="primary">thyX</name>
    <name evidence="2" type="ORF">Mgrana_01218</name>
</gene>
<protein>
    <recommendedName>
        <fullName evidence="1">Flavin-dependent thymidylate synthase</fullName>
        <shortName evidence="1">FDTS</shortName>
        <ecNumber evidence="1">2.1.1.148</ecNumber>
    </recommendedName>
    <alternativeName>
        <fullName evidence="1">FAD-dependent thymidylate synthase</fullName>
    </alternativeName>
    <alternativeName>
        <fullName evidence="1">Thymidylate synthase ThyX</fullName>
        <shortName evidence="1">TS</shortName>
        <shortName evidence="1">TSase</shortName>
    </alternativeName>
</protein>
<name>A0A399FCR0_9DEIN</name>
<dbReference type="GO" id="GO:0032259">
    <property type="term" value="P:methylation"/>
    <property type="evidence" value="ECO:0007669"/>
    <property type="project" value="UniProtKB-KW"/>
</dbReference>